<organism evidence="6 7">
    <name type="scientific">Phreatobacter stygius</name>
    <dbReference type="NCBI Taxonomy" id="1940610"/>
    <lineage>
        <taxon>Bacteria</taxon>
        <taxon>Pseudomonadati</taxon>
        <taxon>Pseudomonadota</taxon>
        <taxon>Alphaproteobacteria</taxon>
        <taxon>Hyphomicrobiales</taxon>
        <taxon>Phreatobacteraceae</taxon>
        <taxon>Phreatobacter</taxon>
    </lineage>
</organism>
<feature type="chain" id="PRO_5020464164" evidence="3">
    <location>
        <begin position="20"/>
        <end position="447"/>
    </location>
</feature>
<sequence length="447" mass="49376">MPGLRALLVVLAVTGLAAAQPVAAAERQVADRVFLVSDAKARFVQFQMIVLAGCADEAGNDCRGIAHYLEHLVLVGRNAEHRDTALRFFSDGSSNGWTTSRITGYVHRYPADAPDAADRLDRLFAFYAARLGGFEITPQDALRERNVVLQEYNWRVGANPFSPVWQEVDRFLYPDHPLGQWTIGTPATISALTSDDGRGFLAAWYRRSNVYFIVTGPVEEDLLRRTAAKYLAPLDPALPPARPWLGRRPNLAPARMVFLREDQRIAAVTVTVSRAIAFADQDPVKTLAARALIAQFLSSKLSGSPHSRLVEQDAVAATIRNVTFERVMDGVLQVGLTAVPEPDVARERLAEALRTYLRELAVQGIDEAMLDRLKRRYAMRHKTELDDPQTAPARLISWLGHPLPYERLAELAPAVASIRPEEVNALLRATTAEGREATVIFAPTGTQ</sequence>
<accession>A0A4D7BH48</accession>
<feature type="domain" description="Peptidase M16 C-terminal" evidence="5">
    <location>
        <begin position="192"/>
        <end position="376"/>
    </location>
</feature>
<dbReference type="InterPro" id="IPR050361">
    <property type="entry name" value="MPP/UQCRC_Complex"/>
</dbReference>
<evidence type="ECO:0000256" key="3">
    <source>
        <dbReference type="SAM" id="SignalP"/>
    </source>
</evidence>
<dbReference type="RefSeq" id="WP_136962564.1">
    <property type="nucleotide sequence ID" value="NZ_CP039690.1"/>
</dbReference>
<comment type="similarity">
    <text evidence="1">Belongs to the peptidase M16 family.</text>
</comment>
<dbReference type="InterPro" id="IPR011249">
    <property type="entry name" value="Metalloenz_LuxS/M16"/>
</dbReference>
<dbReference type="Pfam" id="PF00675">
    <property type="entry name" value="Peptidase_M16"/>
    <property type="match status" value="1"/>
</dbReference>
<reference evidence="6 7" key="1">
    <citation type="submission" date="2019-04" db="EMBL/GenBank/DDBJ databases">
        <title>Phreatobacter aquaticus sp. nov.</title>
        <authorList>
            <person name="Choi A."/>
        </authorList>
    </citation>
    <scope>NUCLEOTIDE SEQUENCE [LARGE SCALE GENOMIC DNA]</scope>
    <source>
        <strain evidence="6 7">KCTC 52518</strain>
    </source>
</reference>
<dbReference type="AlphaFoldDB" id="A0A4D7BH48"/>
<evidence type="ECO:0000256" key="2">
    <source>
        <dbReference type="ARBA" id="ARBA00023049"/>
    </source>
</evidence>
<evidence type="ECO:0000313" key="7">
    <source>
        <dbReference type="Proteomes" id="UP000298781"/>
    </source>
</evidence>
<name>A0A4D7BH48_9HYPH</name>
<dbReference type="GO" id="GO:0046872">
    <property type="term" value="F:metal ion binding"/>
    <property type="evidence" value="ECO:0007669"/>
    <property type="project" value="InterPro"/>
</dbReference>
<dbReference type="Proteomes" id="UP000298781">
    <property type="component" value="Chromosome"/>
</dbReference>
<keyword evidence="3" id="KW-0732">Signal</keyword>
<keyword evidence="2" id="KW-0482">Metalloprotease</keyword>
<keyword evidence="7" id="KW-1185">Reference proteome</keyword>
<protein>
    <submittedName>
        <fullName evidence="6">Insulinase family protein</fullName>
    </submittedName>
</protein>
<keyword evidence="2" id="KW-0378">Hydrolase</keyword>
<dbReference type="Pfam" id="PF05193">
    <property type="entry name" value="Peptidase_M16_C"/>
    <property type="match status" value="1"/>
</dbReference>
<gene>
    <name evidence="6" type="ORF">E8M01_24555</name>
</gene>
<dbReference type="KEGG" id="pstg:E8M01_24555"/>
<dbReference type="InterPro" id="IPR007863">
    <property type="entry name" value="Peptidase_M16_C"/>
</dbReference>
<dbReference type="PANTHER" id="PTHR11851">
    <property type="entry name" value="METALLOPROTEASE"/>
    <property type="match status" value="1"/>
</dbReference>
<evidence type="ECO:0000259" key="4">
    <source>
        <dbReference type="Pfam" id="PF00675"/>
    </source>
</evidence>
<dbReference type="OrthoDB" id="7860197at2"/>
<evidence type="ECO:0000259" key="5">
    <source>
        <dbReference type="Pfam" id="PF05193"/>
    </source>
</evidence>
<dbReference type="EMBL" id="CP039690">
    <property type="protein sequence ID" value="QCI67127.1"/>
    <property type="molecule type" value="Genomic_DNA"/>
</dbReference>
<evidence type="ECO:0000256" key="1">
    <source>
        <dbReference type="ARBA" id="ARBA00007261"/>
    </source>
</evidence>
<feature type="domain" description="Peptidase M16 N-terminal" evidence="4">
    <location>
        <begin position="32"/>
        <end position="153"/>
    </location>
</feature>
<dbReference type="SUPFAM" id="SSF63411">
    <property type="entry name" value="LuxS/MPP-like metallohydrolase"/>
    <property type="match status" value="2"/>
</dbReference>
<dbReference type="InterPro" id="IPR011765">
    <property type="entry name" value="Pept_M16_N"/>
</dbReference>
<evidence type="ECO:0000313" key="6">
    <source>
        <dbReference type="EMBL" id="QCI67127.1"/>
    </source>
</evidence>
<proteinExistence type="inferred from homology"/>
<feature type="signal peptide" evidence="3">
    <location>
        <begin position="1"/>
        <end position="19"/>
    </location>
</feature>
<keyword evidence="2" id="KW-0645">Protease</keyword>
<dbReference type="Gene3D" id="3.30.830.10">
    <property type="entry name" value="Metalloenzyme, LuxS/M16 peptidase-like"/>
    <property type="match status" value="2"/>
</dbReference>
<dbReference type="GO" id="GO:0008237">
    <property type="term" value="F:metallopeptidase activity"/>
    <property type="evidence" value="ECO:0007669"/>
    <property type="project" value="UniProtKB-KW"/>
</dbReference>
<dbReference type="PANTHER" id="PTHR11851:SF49">
    <property type="entry name" value="MITOCHONDRIAL-PROCESSING PEPTIDASE SUBUNIT ALPHA"/>
    <property type="match status" value="1"/>
</dbReference>